<organism evidence="8 9">
    <name type="scientific">Helicobacter marmotae</name>
    <dbReference type="NCBI Taxonomy" id="152490"/>
    <lineage>
        <taxon>Bacteria</taxon>
        <taxon>Pseudomonadati</taxon>
        <taxon>Campylobacterota</taxon>
        <taxon>Epsilonproteobacteria</taxon>
        <taxon>Campylobacterales</taxon>
        <taxon>Helicobacteraceae</taxon>
        <taxon>Helicobacter</taxon>
    </lineage>
</organism>
<dbReference type="GO" id="GO:0009379">
    <property type="term" value="C:Holliday junction helicase complex"/>
    <property type="evidence" value="ECO:0007669"/>
    <property type="project" value="InterPro"/>
</dbReference>
<dbReference type="NCBIfam" id="TIGR00084">
    <property type="entry name" value="ruvA"/>
    <property type="match status" value="1"/>
</dbReference>
<accession>A0A3D8I2M2</accession>
<comment type="caution">
    <text evidence="6">Lacks conserved residue(s) required for the propagation of feature annotation.</text>
</comment>
<sequence length="192" mass="20978">MIVGLRGVVCVLEPMRIEIDVGGVIYGVQMSFNATNALRAELEGNAQKAVQILCVHIIREDAHLLFGFVRDIERQTFERLLKINGVGPKVALAILSTYSPEQFAHIVANKDIDALKKVPGVGHKGAGKIMIDVAGFFAELLESAPVYNDLKHEASLALQSLGFKENEIAKMLDGIELTSVSEIVKEALKRLK</sequence>
<evidence type="ECO:0000313" key="9">
    <source>
        <dbReference type="Proteomes" id="UP000256599"/>
    </source>
</evidence>
<evidence type="ECO:0000256" key="5">
    <source>
        <dbReference type="ARBA" id="ARBA00023204"/>
    </source>
</evidence>
<dbReference type="SUPFAM" id="SSF47781">
    <property type="entry name" value="RuvA domain 2-like"/>
    <property type="match status" value="1"/>
</dbReference>
<dbReference type="SUPFAM" id="SSF46929">
    <property type="entry name" value="DNA helicase RuvA subunit, C-terminal domain"/>
    <property type="match status" value="1"/>
</dbReference>
<dbReference type="GO" id="GO:0000400">
    <property type="term" value="F:four-way junction DNA binding"/>
    <property type="evidence" value="ECO:0007669"/>
    <property type="project" value="UniProtKB-UniRule"/>
</dbReference>
<evidence type="ECO:0000313" key="8">
    <source>
        <dbReference type="EMBL" id="RDU59400.1"/>
    </source>
</evidence>
<gene>
    <name evidence="6 8" type="primary">ruvA</name>
    <name evidence="8" type="ORF">CQA63_06915</name>
</gene>
<dbReference type="GO" id="GO:0006310">
    <property type="term" value="P:DNA recombination"/>
    <property type="evidence" value="ECO:0007669"/>
    <property type="project" value="UniProtKB-UniRule"/>
</dbReference>
<dbReference type="InterPro" id="IPR013849">
    <property type="entry name" value="DNA_helicase_Holl-junc_RuvA_I"/>
</dbReference>
<dbReference type="InterPro" id="IPR012340">
    <property type="entry name" value="NA-bd_OB-fold"/>
</dbReference>
<evidence type="ECO:0000256" key="2">
    <source>
        <dbReference type="ARBA" id="ARBA00022763"/>
    </source>
</evidence>
<name>A0A3D8I2M2_9HELI</name>
<dbReference type="EMBL" id="NXLR01000013">
    <property type="protein sequence ID" value="RDU59400.1"/>
    <property type="molecule type" value="Genomic_DNA"/>
</dbReference>
<evidence type="ECO:0000256" key="1">
    <source>
        <dbReference type="ARBA" id="ARBA00022490"/>
    </source>
</evidence>
<dbReference type="SUPFAM" id="SSF50249">
    <property type="entry name" value="Nucleic acid-binding proteins"/>
    <property type="match status" value="1"/>
</dbReference>
<dbReference type="GO" id="GO:0048476">
    <property type="term" value="C:Holliday junction resolvase complex"/>
    <property type="evidence" value="ECO:0007669"/>
    <property type="project" value="UniProtKB-UniRule"/>
</dbReference>
<keyword evidence="5 6" id="KW-0234">DNA repair</keyword>
<evidence type="ECO:0000256" key="4">
    <source>
        <dbReference type="ARBA" id="ARBA00023172"/>
    </source>
</evidence>
<dbReference type="SMART" id="SM00278">
    <property type="entry name" value="HhH1"/>
    <property type="match status" value="2"/>
</dbReference>
<comment type="function">
    <text evidence="6">The RuvA-RuvB-RuvC complex processes Holliday junction (HJ) DNA during genetic recombination and DNA repair, while the RuvA-RuvB complex plays an important role in the rescue of blocked DNA replication forks via replication fork reversal (RFR). RuvA specifically binds to HJ cruciform DNA, conferring on it an open structure. The RuvB hexamer acts as an ATP-dependent pump, pulling dsDNA into and through the RuvAB complex. HJ branch migration allows RuvC to scan DNA until it finds its consensus sequence, where it cleaves and resolves the cruciform DNA.</text>
</comment>
<comment type="domain">
    <text evidence="6">Has three domains with a flexible linker between the domains II and III and assumes an 'L' shape. Domain III is highly mobile and contacts RuvB.</text>
</comment>
<dbReference type="GO" id="GO:0006281">
    <property type="term" value="P:DNA repair"/>
    <property type="evidence" value="ECO:0007669"/>
    <property type="project" value="UniProtKB-UniRule"/>
</dbReference>
<feature type="domain" description="Helix-hairpin-helix DNA-binding motif class 1" evidence="7">
    <location>
        <begin position="78"/>
        <end position="97"/>
    </location>
</feature>
<dbReference type="Pfam" id="PF14520">
    <property type="entry name" value="HHH_5"/>
    <property type="match status" value="1"/>
</dbReference>
<keyword evidence="4 6" id="KW-0233">DNA recombination</keyword>
<dbReference type="InterPro" id="IPR011114">
    <property type="entry name" value="RuvA_C"/>
</dbReference>
<comment type="similarity">
    <text evidence="6">Belongs to the RuvA family.</text>
</comment>
<dbReference type="Proteomes" id="UP000256599">
    <property type="component" value="Unassembled WGS sequence"/>
</dbReference>
<proteinExistence type="inferred from homology"/>
<feature type="region of interest" description="Domain III" evidence="6">
    <location>
        <begin position="152"/>
        <end position="192"/>
    </location>
</feature>
<dbReference type="GO" id="GO:0005737">
    <property type="term" value="C:cytoplasm"/>
    <property type="evidence" value="ECO:0007669"/>
    <property type="project" value="UniProtKB-SubCell"/>
</dbReference>
<dbReference type="AlphaFoldDB" id="A0A3D8I2M2"/>
<dbReference type="GO" id="GO:0009378">
    <property type="term" value="F:four-way junction helicase activity"/>
    <property type="evidence" value="ECO:0007669"/>
    <property type="project" value="InterPro"/>
</dbReference>
<dbReference type="HAMAP" id="MF_00031">
    <property type="entry name" value="DNA_HJ_migration_RuvA"/>
    <property type="match status" value="1"/>
</dbReference>
<keyword evidence="9" id="KW-1185">Reference proteome</keyword>
<dbReference type="Gene3D" id="1.10.150.20">
    <property type="entry name" value="5' to 3' exonuclease, C-terminal subdomain"/>
    <property type="match status" value="1"/>
</dbReference>
<dbReference type="InterPro" id="IPR010994">
    <property type="entry name" value="RuvA_2-like"/>
</dbReference>
<feature type="domain" description="Helix-hairpin-helix DNA-binding motif class 1" evidence="7">
    <location>
        <begin position="113"/>
        <end position="132"/>
    </location>
</feature>
<dbReference type="InterPro" id="IPR003583">
    <property type="entry name" value="Hlx-hairpin-Hlx_DNA-bd_motif"/>
</dbReference>
<comment type="subunit">
    <text evidence="6">Homotetramer. Forms an RuvA(8)-RuvB(12)-Holliday junction (HJ) complex. HJ DNA is sandwiched between 2 RuvA tetramers; dsDNA enters through RuvA and exits via RuvB. An RuvB hexamer assembles on each DNA strand where it exits the tetramer. Each RuvB hexamer is contacted by two RuvA subunits (via domain III) on 2 adjacent RuvB subunits; this complex drives branch migration. In the full resolvosome a probable DNA-RuvA(4)-RuvB(12)-RuvC(2) complex forms which resolves the HJ.</text>
</comment>
<dbReference type="Pfam" id="PF01330">
    <property type="entry name" value="RuvA_N"/>
    <property type="match status" value="1"/>
</dbReference>
<dbReference type="Gene3D" id="1.10.8.10">
    <property type="entry name" value="DNA helicase RuvA subunit, C-terminal domain"/>
    <property type="match status" value="1"/>
</dbReference>
<keyword evidence="1 6" id="KW-0963">Cytoplasm</keyword>
<dbReference type="InterPro" id="IPR036267">
    <property type="entry name" value="RuvA_C_sf"/>
</dbReference>
<keyword evidence="3 6" id="KW-0238">DNA-binding</keyword>
<protein>
    <recommendedName>
        <fullName evidence="6">Holliday junction branch migration complex subunit RuvA</fullName>
    </recommendedName>
</protein>
<dbReference type="GO" id="GO:0005524">
    <property type="term" value="F:ATP binding"/>
    <property type="evidence" value="ECO:0007669"/>
    <property type="project" value="InterPro"/>
</dbReference>
<reference evidence="8 9" key="1">
    <citation type="submission" date="2018-04" db="EMBL/GenBank/DDBJ databases">
        <title>Novel Campyloabacter and Helicobacter Species and Strains.</title>
        <authorList>
            <person name="Mannion A.J."/>
            <person name="Shen Z."/>
            <person name="Fox J.G."/>
        </authorList>
    </citation>
    <scope>NUCLEOTIDE SEQUENCE [LARGE SCALE GENOMIC DNA]</scope>
    <source>
        <strain evidence="8 9">MIT 98-6070</strain>
    </source>
</reference>
<dbReference type="Gene3D" id="2.40.50.140">
    <property type="entry name" value="Nucleic acid-binding proteins"/>
    <property type="match status" value="1"/>
</dbReference>
<dbReference type="OrthoDB" id="5293449at2"/>
<evidence type="ECO:0000259" key="7">
    <source>
        <dbReference type="SMART" id="SM00278"/>
    </source>
</evidence>
<evidence type="ECO:0000256" key="3">
    <source>
        <dbReference type="ARBA" id="ARBA00023125"/>
    </source>
</evidence>
<dbReference type="Pfam" id="PF07499">
    <property type="entry name" value="RuvA_C"/>
    <property type="match status" value="1"/>
</dbReference>
<comment type="subcellular location">
    <subcellularLocation>
        <location evidence="6">Cytoplasm</location>
    </subcellularLocation>
</comment>
<keyword evidence="2 6" id="KW-0227">DNA damage</keyword>
<evidence type="ECO:0000256" key="6">
    <source>
        <dbReference type="HAMAP-Rule" id="MF_00031"/>
    </source>
</evidence>
<dbReference type="InterPro" id="IPR000085">
    <property type="entry name" value="RuvA"/>
</dbReference>
<comment type="caution">
    <text evidence="8">The sequence shown here is derived from an EMBL/GenBank/DDBJ whole genome shotgun (WGS) entry which is preliminary data.</text>
</comment>
<dbReference type="CDD" id="cd14332">
    <property type="entry name" value="UBA_RuvA_C"/>
    <property type="match status" value="1"/>
</dbReference>